<reference evidence="3 4" key="1">
    <citation type="submission" date="2016-10" db="EMBL/GenBank/DDBJ databases">
        <authorList>
            <person name="de Groot N.N."/>
        </authorList>
    </citation>
    <scope>NUCLEOTIDE SEQUENCE [LARGE SCALE GENOMIC DNA]</scope>
    <source>
        <strain evidence="3 4">DSM 22274</strain>
    </source>
</reference>
<keyword evidence="1" id="KW-0472">Membrane</keyword>
<dbReference type="InterPro" id="IPR013783">
    <property type="entry name" value="Ig-like_fold"/>
</dbReference>
<sequence length="190" mass="19465">MRVAGAAHSFDVVPGEPGGPIVTPPVVPKWGNLTLEKINENGTALAGASFSVYANEADARAGTNPINLAGETVFTVGANGQLTIMGLRYSDFADGVALVPGDANYRTYYLVETVAPSGCELLAEPISFLVNSATTAVGVDLQVKNVPSNSGFELPFTGGPGTSLLYGGGILLLAGAALLLVRNRRASNNS</sequence>
<dbReference type="InterPro" id="IPR048052">
    <property type="entry name" value="FM1-like"/>
</dbReference>
<keyword evidence="1" id="KW-1133">Transmembrane helix</keyword>
<evidence type="ECO:0000313" key="4">
    <source>
        <dbReference type="Proteomes" id="UP000182725"/>
    </source>
</evidence>
<organism evidence="3 4">
    <name type="scientific">Arthrobacter alpinus</name>
    <dbReference type="NCBI Taxonomy" id="656366"/>
    <lineage>
        <taxon>Bacteria</taxon>
        <taxon>Bacillati</taxon>
        <taxon>Actinomycetota</taxon>
        <taxon>Actinomycetes</taxon>
        <taxon>Micrococcales</taxon>
        <taxon>Micrococcaceae</taxon>
        <taxon>Arthrobacter</taxon>
    </lineage>
</organism>
<feature type="transmembrane region" description="Helical" evidence="1">
    <location>
        <begin position="164"/>
        <end position="181"/>
    </location>
</feature>
<dbReference type="RefSeq" id="WP_244517058.1">
    <property type="nucleotide sequence ID" value="NZ_FNTV01000002.1"/>
</dbReference>
<dbReference type="GO" id="GO:0005975">
    <property type="term" value="P:carbohydrate metabolic process"/>
    <property type="evidence" value="ECO:0007669"/>
    <property type="project" value="UniProtKB-ARBA"/>
</dbReference>
<protein>
    <recommendedName>
        <fullName evidence="2">SpaA-like prealbumin fold domain-containing protein</fullName>
    </recommendedName>
</protein>
<feature type="domain" description="SpaA-like prealbumin fold" evidence="2">
    <location>
        <begin position="31"/>
        <end position="136"/>
    </location>
</feature>
<dbReference type="Pfam" id="PF17802">
    <property type="entry name" value="SpaA"/>
    <property type="match status" value="1"/>
</dbReference>
<dbReference type="NCBIfam" id="NF033902">
    <property type="entry name" value="iso_D2_wall_anc"/>
    <property type="match status" value="1"/>
</dbReference>
<evidence type="ECO:0000256" key="1">
    <source>
        <dbReference type="SAM" id="Phobius"/>
    </source>
</evidence>
<dbReference type="AlphaFoldDB" id="A0A1H5PIH5"/>
<gene>
    <name evidence="3" type="ORF">SAMN04489740_4315</name>
</gene>
<evidence type="ECO:0000259" key="2">
    <source>
        <dbReference type="Pfam" id="PF17802"/>
    </source>
</evidence>
<dbReference type="InterPro" id="IPR041033">
    <property type="entry name" value="SpaA_PFL_dom_1"/>
</dbReference>
<proteinExistence type="predicted"/>
<dbReference type="EMBL" id="FNTV01000002">
    <property type="protein sequence ID" value="SEF12998.1"/>
    <property type="molecule type" value="Genomic_DNA"/>
</dbReference>
<dbReference type="Proteomes" id="UP000182725">
    <property type="component" value="Unassembled WGS sequence"/>
</dbReference>
<accession>A0A1H5PIH5</accession>
<keyword evidence="1" id="KW-0812">Transmembrane</keyword>
<evidence type="ECO:0000313" key="3">
    <source>
        <dbReference type="EMBL" id="SEF12998.1"/>
    </source>
</evidence>
<dbReference type="Gene3D" id="2.60.40.10">
    <property type="entry name" value="Immunoglobulins"/>
    <property type="match status" value="1"/>
</dbReference>
<name>A0A1H5PIH5_9MICC</name>